<evidence type="ECO:0000259" key="12">
    <source>
        <dbReference type="PROSITE" id="PS51674"/>
    </source>
</evidence>
<dbReference type="Pfam" id="PF02467">
    <property type="entry name" value="Whib"/>
    <property type="match status" value="1"/>
</dbReference>
<dbReference type="InterPro" id="IPR034768">
    <property type="entry name" value="4FE4S_WBL"/>
</dbReference>
<evidence type="ECO:0000256" key="11">
    <source>
        <dbReference type="ARBA" id="ARBA00023163"/>
    </source>
</evidence>
<reference evidence="13 14" key="1">
    <citation type="submission" date="2017-07" db="EMBL/GenBank/DDBJ databases">
        <title>The new phylogeny of genus Mycobacterium.</title>
        <authorList>
            <person name="Tortoli E."/>
            <person name="Trovato A."/>
            <person name="Cirillo D.M."/>
        </authorList>
    </citation>
    <scope>NUCLEOTIDE SEQUENCE [LARGE SCALE GENOMIC DNA]</scope>
    <source>
        <strain evidence="13 14">ATCC 33027</strain>
    </source>
</reference>
<dbReference type="OrthoDB" id="5192305at2"/>
<dbReference type="GO" id="GO:0045454">
    <property type="term" value="P:cell redox homeostasis"/>
    <property type="evidence" value="ECO:0007669"/>
    <property type="project" value="TreeGrafter"/>
</dbReference>
<dbReference type="AlphaFoldDB" id="A0A255DQL0"/>
<dbReference type="GO" id="GO:0003677">
    <property type="term" value="F:DNA binding"/>
    <property type="evidence" value="ECO:0007669"/>
    <property type="project" value="UniProtKB-KW"/>
</dbReference>
<keyword evidence="11" id="KW-0804">Transcription</keyword>
<feature type="domain" description="4Fe-4S Wbl-type" evidence="12">
    <location>
        <begin position="13"/>
        <end position="77"/>
    </location>
</feature>
<dbReference type="EMBL" id="NOZR01000003">
    <property type="protein sequence ID" value="OYN81729.1"/>
    <property type="molecule type" value="Genomic_DNA"/>
</dbReference>
<dbReference type="GO" id="GO:0045892">
    <property type="term" value="P:negative regulation of DNA-templated transcription"/>
    <property type="evidence" value="ECO:0007669"/>
    <property type="project" value="TreeGrafter"/>
</dbReference>
<comment type="similarity">
    <text evidence="3">Belongs to the WhiB family.</text>
</comment>
<dbReference type="PANTHER" id="PTHR38839">
    <property type="entry name" value="TRANSCRIPTIONAL REGULATOR WHID-RELATED"/>
    <property type="match status" value="1"/>
</dbReference>
<comment type="cofactor">
    <cofactor evidence="1">
        <name>[4Fe-4S] cluster</name>
        <dbReference type="ChEBI" id="CHEBI:49883"/>
    </cofactor>
</comment>
<dbReference type="RefSeq" id="WP_094477078.1">
    <property type="nucleotide sequence ID" value="NZ_NOZR01000003.1"/>
</dbReference>
<evidence type="ECO:0000256" key="10">
    <source>
        <dbReference type="ARBA" id="ARBA00023157"/>
    </source>
</evidence>
<evidence type="ECO:0000256" key="8">
    <source>
        <dbReference type="ARBA" id="ARBA00023015"/>
    </source>
</evidence>
<keyword evidence="10" id="KW-1015">Disulfide bond</keyword>
<comment type="caution">
    <text evidence="13">The sequence shown here is derived from an EMBL/GenBank/DDBJ whole genome shotgun (WGS) entry which is preliminary data.</text>
</comment>
<dbReference type="Proteomes" id="UP000216063">
    <property type="component" value="Unassembled WGS sequence"/>
</dbReference>
<evidence type="ECO:0000256" key="7">
    <source>
        <dbReference type="ARBA" id="ARBA00023014"/>
    </source>
</evidence>
<evidence type="ECO:0000256" key="5">
    <source>
        <dbReference type="ARBA" id="ARBA00022723"/>
    </source>
</evidence>
<dbReference type="PANTHER" id="PTHR38839:SF4">
    <property type="entry name" value="TRANSCRIPTIONAL REGULATOR WHIB"/>
    <property type="match status" value="1"/>
</dbReference>
<gene>
    <name evidence="13" type="ORF">CG716_05080</name>
</gene>
<evidence type="ECO:0000256" key="6">
    <source>
        <dbReference type="ARBA" id="ARBA00023004"/>
    </source>
</evidence>
<dbReference type="GO" id="GO:0051539">
    <property type="term" value="F:4 iron, 4 sulfur cluster binding"/>
    <property type="evidence" value="ECO:0007669"/>
    <property type="project" value="UniProtKB-KW"/>
</dbReference>
<dbReference type="PROSITE" id="PS51674">
    <property type="entry name" value="4FE4S_WBL"/>
    <property type="match status" value="1"/>
</dbReference>
<keyword evidence="4" id="KW-0004">4Fe-4S</keyword>
<accession>A0A255DQL0</accession>
<name>A0A255DQL0_9MYCO</name>
<keyword evidence="8" id="KW-0805">Transcription regulation</keyword>
<dbReference type="GO" id="GO:0047134">
    <property type="term" value="F:protein-disulfide reductase [NAD(P)H] activity"/>
    <property type="evidence" value="ECO:0007669"/>
    <property type="project" value="TreeGrafter"/>
</dbReference>
<sequence>MTTPELRWWELAECQYIGIEAFYAEGQGHKMTEAKKICAGCPVVSECLEAALIEESGLDYNHRFGMRGALSPRERWALAKERGEDTEFDNGEPVYWPVEMEPVYWPVELEVA</sequence>
<dbReference type="GO" id="GO:0046872">
    <property type="term" value="F:metal ion binding"/>
    <property type="evidence" value="ECO:0007669"/>
    <property type="project" value="UniProtKB-KW"/>
</dbReference>
<keyword evidence="7" id="KW-0411">Iron-sulfur</keyword>
<comment type="subcellular location">
    <subcellularLocation>
        <location evidence="2">Cytoplasm</location>
    </subcellularLocation>
</comment>
<keyword evidence="6" id="KW-0408">Iron</keyword>
<evidence type="ECO:0000256" key="1">
    <source>
        <dbReference type="ARBA" id="ARBA00001966"/>
    </source>
</evidence>
<protein>
    <recommendedName>
        <fullName evidence="12">4Fe-4S Wbl-type domain-containing protein</fullName>
    </recommendedName>
</protein>
<organism evidence="13 14">
    <name type="scientific">Mycolicibacterium sphagni</name>
    <dbReference type="NCBI Taxonomy" id="1786"/>
    <lineage>
        <taxon>Bacteria</taxon>
        <taxon>Bacillati</taxon>
        <taxon>Actinomycetota</taxon>
        <taxon>Actinomycetes</taxon>
        <taxon>Mycobacteriales</taxon>
        <taxon>Mycobacteriaceae</taxon>
        <taxon>Mycolicibacterium</taxon>
    </lineage>
</organism>
<evidence type="ECO:0000256" key="9">
    <source>
        <dbReference type="ARBA" id="ARBA00023125"/>
    </source>
</evidence>
<evidence type="ECO:0000256" key="3">
    <source>
        <dbReference type="ARBA" id="ARBA00006597"/>
    </source>
</evidence>
<dbReference type="GO" id="GO:0005737">
    <property type="term" value="C:cytoplasm"/>
    <property type="evidence" value="ECO:0007669"/>
    <property type="project" value="UniProtKB-SubCell"/>
</dbReference>
<evidence type="ECO:0000313" key="14">
    <source>
        <dbReference type="Proteomes" id="UP000216063"/>
    </source>
</evidence>
<dbReference type="InterPro" id="IPR003482">
    <property type="entry name" value="Whib"/>
</dbReference>
<evidence type="ECO:0000256" key="4">
    <source>
        <dbReference type="ARBA" id="ARBA00022485"/>
    </source>
</evidence>
<keyword evidence="14" id="KW-1185">Reference proteome</keyword>
<evidence type="ECO:0000256" key="2">
    <source>
        <dbReference type="ARBA" id="ARBA00004496"/>
    </source>
</evidence>
<keyword evidence="5" id="KW-0479">Metal-binding</keyword>
<evidence type="ECO:0000313" key="13">
    <source>
        <dbReference type="EMBL" id="OYN81729.1"/>
    </source>
</evidence>
<keyword evidence="9" id="KW-0238">DNA-binding</keyword>
<proteinExistence type="inferred from homology"/>